<gene>
    <name evidence="2" type="ORF">PACLA_8A048570</name>
</gene>
<sequence length="120" mass="13683">MKYILVHWSATNNTTVLTEEFVHDKSMLNDPEKKGMIRYGTIGAKPPINGGWKAYLGRVIFVNEKKKLVELEESKFLGECSSTDDFSSGELDNKTRRTKRRLSSDSEKSEVLPSKEKVQK</sequence>
<dbReference type="Proteomes" id="UP001152795">
    <property type="component" value="Unassembled WGS sequence"/>
</dbReference>
<dbReference type="EMBL" id="CACRXK020018241">
    <property type="protein sequence ID" value="CAB4032233.1"/>
    <property type="molecule type" value="Genomic_DNA"/>
</dbReference>
<protein>
    <submittedName>
        <fullName evidence="2">Uncharacterized protein</fullName>
    </submittedName>
</protein>
<evidence type="ECO:0000313" key="3">
    <source>
        <dbReference type="Proteomes" id="UP001152795"/>
    </source>
</evidence>
<evidence type="ECO:0000313" key="2">
    <source>
        <dbReference type="EMBL" id="CAB4032233.1"/>
    </source>
</evidence>
<feature type="compositionally biased region" description="Basic and acidic residues" evidence="1">
    <location>
        <begin position="102"/>
        <end position="120"/>
    </location>
</feature>
<reference evidence="2" key="1">
    <citation type="submission" date="2020-04" db="EMBL/GenBank/DDBJ databases">
        <authorList>
            <person name="Alioto T."/>
            <person name="Alioto T."/>
            <person name="Gomez Garrido J."/>
        </authorList>
    </citation>
    <scope>NUCLEOTIDE SEQUENCE</scope>
    <source>
        <strain evidence="2">A484AB</strain>
    </source>
</reference>
<feature type="non-terminal residue" evidence="2">
    <location>
        <position position="1"/>
    </location>
</feature>
<proteinExistence type="predicted"/>
<keyword evidence="3" id="KW-1185">Reference proteome</keyword>
<comment type="caution">
    <text evidence="2">The sequence shown here is derived from an EMBL/GenBank/DDBJ whole genome shotgun (WGS) entry which is preliminary data.</text>
</comment>
<evidence type="ECO:0000256" key="1">
    <source>
        <dbReference type="SAM" id="MobiDB-lite"/>
    </source>
</evidence>
<organism evidence="2 3">
    <name type="scientific">Paramuricea clavata</name>
    <name type="common">Red gorgonian</name>
    <name type="synonym">Violescent sea-whip</name>
    <dbReference type="NCBI Taxonomy" id="317549"/>
    <lineage>
        <taxon>Eukaryota</taxon>
        <taxon>Metazoa</taxon>
        <taxon>Cnidaria</taxon>
        <taxon>Anthozoa</taxon>
        <taxon>Octocorallia</taxon>
        <taxon>Malacalcyonacea</taxon>
        <taxon>Plexauridae</taxon>
        <taxon>Paramuricea</taxon>
    </lineage>
</organism>
<dbReference type="OrthoDB" id="10676214at2759"/>
<dbReference type="AlphaFoldDB" id="A0A6S7KWJ9"/>
<accession>A0A6S7KWJ9</accession>
<name>A0A6S7KWJ9_PARCT</name>
<feature type="region of interest" description="Disordered" evidence="1">
    <location>
        <begin position="80"/>
        <end position="120"/>
    </location>
</feature>